<accession>A0A2U1JH90</accession>
<dbReference type="EMBL" id="QCZI01000013">
    <property type="protein sequence ID" value="PWA04502.1"/>
    <property type="molecule type" value="Genomic_DNA"/>
</dbReference>
<comment type="caution">
    <text evidence="3">The sequence shown here is derived from an EMBL/GenBank/DDBJ whole genome shotgun (WGS) entry which is preliminary data.</text>
</comment>
<dbReference type="PROSITE" id="PS51841">
    <property type="entry name" value="LTD"/>
    <property type="match status" value="1"/>
</dbReference>
<dbReference type="SUPFAM" id="SSF49313">
    <property type="entry name" value="Cadherin-like"/>
    <property type="match status" value="1"/>
</dbReference>
<sequence>MWRKNYGFVGFVHSFDVAINLIINKMKKILFLGLLYILFSNAGVAQNIVLNEVLASNTSSIKDEDDSYQDWIELHNKGSVSVNLLGYGLSDDALLLFKWTFPNVSVAPGQYLLIWASDKNRSVAGSPLHTNFKISASGETILLTNASGNTIDTIPPANLQPDVSYGRLPNGTGPFVFFGTPTPNAANSSTGYSGVLSPPVFSQNSGFFTSGFNLTLSSLETETTILYTLDGSEPSENNLGGTTYTYKNQYTEIPGQATGPLLNNSYKTLQYSTPITIIDRSSQPNKVSVISSTYDFDPSYYFPDNPIFKGTIIRVKVIKPGYLASKVITKNYFISPQGSSKYTLPVIALSINEDRFYGYDNGIYVAGKDFDDWRAANPNGSARGSQAGNYYRETDDERFANMCYYVNGSEVINQDIGLKIRGGATRRYEKKSLTVYARSEYGDSTLDYKFFPDLPFTSYDRLTLSSSGWDFRLTKFRDALEHQLCKSLHAEIEAYQPAVAFVNGEYWGILGIRERYDNNYFERVYNTKAVDFLENNMDLKEGDAIHYNAMTNYVRTHSLANTSNFDYIKTQLDPESFSDFFITNIFFQNADWPNNNVQYWRNKISAYDSTAPYGLDGRWRWLLHDMDATFSFGTNDFNGNTLELATSINTTDTNPEWSTLLLRKMLENNTFKTDFINRFADLLNTSFLPARIISKMNEMKTVIAPEMPGEMTRWNVPSDLNEWQEYIDDQINFANARPALQRNHIRSVFAIASNINATLNVSGVTHGYIKMNTIDIIDGTPGITGNPYPWTGIYFKDIPVKLKAIAKPGFVFSHWSGASSSTTPEITITPTGNFSITANFIPDGPVETSVPIYFWMMDNAIVNGAQLTSLNSTYKLLTDGVIQYQSCIVGYPFISGNPSFGKASMERRNLPTNINYRPEANNNIVYSAGIMKGLQIKEPLQSGGLENTMIFNFSTAGYKKIIFSFAAINELTNASAISIDYAINSGTPVWITSGLTATSLPLTATYQLFQNDFSTITTVDNNPDFKVRLRFTGSNMTADTGARVTFNNIAVDGVKMPLSYPTPNVFNVGTVITNLTPSTTQTITGYSVFPSLPSGLILNATTGVISGTPTVGIATATYTVTANYSGGSLTFGVVITINAVTPPSGLSYNSPNVFIVGSPITNLLPSITGTVSSYGIAPSLPSGLSFNTSTGVISGTPTVISSTVTYTVTANNSGGSVSFGVVITVNDVAPNSLSYNSPNVFTKNTAIT</sequence>
<keyword evidence="1" id="KW-1133">Transmembrane helix</keyword>
<dbReference type="Pfam" id="PF05345">
    <property type="entry name" value="He_PIG"/>
    <property type="match status" value="2"/>
</dbReference>
<dbReference type="OrthoDB" id="9806464at2"/>
<dbReference type="InterPro" id="IPR014867">
    <property type="entry name" value="Spore_coat_CotH_CotH2/3/7"/>
</dbReference>
<dbReference type="Pfam" id="PF00932">
    <property type="entry name" value="LTD"/>
    <property type="match status" value="1"/>
</dbReference>
<dbReference type="AlphaFoldDB" id="A0A2U1JH90"/>
<dbReference type="InterPro" id="IPR036415">
    <property type="entry name" value="Lamin_tail_dom_sf"/>
</dbReference>
<dbReference type="Gene3D" id="2.60.40.10">
    <property type="entry name" value="Immunoglobulins"/>
    <property type="match status" value="2"/>
</dbReference>
<dbReference type="GO" id="GO:0005509">
    <property type="term" value="F:calcium ion binding"/>
    <property type="evidence" value="ECO:0007669"/>
    <property type="project" value="InterPro"/>
</dbReference>
<evidence type="ECO:0000259" key="2">
    <source>
        <dbReference type="PROSITE" id="PS51841"/>
    </source>
</evidence>
<proteinExistence type="predicted"/>
<feature type="transmembrane region" description="Helical" evidence="1">
    <location>
        <begin position="30"/>
        <end position="50"/>
    </location>
</feature>
<dbReference type="GO" id="GO:0016020">
    <property type="term" value="C:membrane"/>
    <property type="evidence" value="ECO:0007669"/>
    <property type="project" value="InterPro"/>
</dbReference>
<dbReference type="SUPFAM" id="SSF74853">
    <property type="entry name" value="Lamin A/C globular tail domain"/>
    <property type="match status" value="1"/>
</dbReference>
<keyword evidence="1" id="KW-0472">Membrane</keyword>
<feature type="non-terminal residue" evidence="3">
    <location>
        <position position="1248"/>
    </location>
</feature>
<dbReference type="InterPro" id="IPR001322">
    <property type="entry name" value="Lamin_tail_dom"/>
</dbReference>
<organism evidence="3 4">
    <name type="scientific">Flavobacterium psychrotolerans</name>
    <dbReference type="NCBI Taxonomy" id="2169410"/>
    <lineage>
        <taxon>Bacteria</taxon>
        <taxon>Pseudomonadati</taxon>
        <taxon>Bacteroidota</taxon>
        <taxon>Flavobacteriia</taxon>
        <taxon>Flavobacteriales</taxon>
        <taxon>Flavobacteriaceae</taxon>
        <taxon>Flavobacterium</taxon>
    </lineage>
</organism>
<evidence type="ECO:0000256" key="1">
    <source>
        <dbReference type="SAM" id="Phobius"/>
    </source>
</evidence>
<dbReference type="Proteomes" id="UP000245449">
    <property type="component" value="Unassembled WGS sequence"/>
</dbReference>
<evidence type="ECO:0000313" key="3">
    <source>
        <dbReference type="EMBL" id="PWA04502.1"/>
    </source>
</evidence>
<dbReference type="Pfam" id="PF08757">
    <property type="entry name" value="CotH"/>
    <property type="match status" value="1"/>
</dbReference>
<protein>
    <recommendedName>
        <fullName evidence="2">LTD domain-containing protein</fullName>
    </recommendedName>
</protein>
<dbReference type="InterPro" id="IPR013783">
    <property type="entry name" value="Ig-like_fold"/>
</dbReference>
<feature type="domain" description="LTD" evidence="2">
    <location>
        <begin position="41"/>
        <end position="167"/>
    </location>
</feature>
<keyword evidence="1" id="KW-0812">Transmembrane</keyword>
<reference evidence="3 4" key="1">
    <citation type="submission" date="2018-04" db="EMBL/GenBank/DDBJ databases">
        <title>Flavobacterium sp. nov., isolated from glacier ice.</title>
        <authorList>
            <person name="Liu Q."/>
            <person name="Xin Y.-H."/>
        </authorList>
    </citation>
    <scope>NUCLEOTIDE SEQUENCE [LARGE SCALE GENOMIC DNA]</scope>
    <source>
        <strain evidence="3 4">RB1R5</strain>
    </source>
</reference>
<dbReference type="Gene3D" id="2.60.40.1260">
    <property type="entry name" value="Lamin Tail domain"/>
    <property type="match status" value="1"/>
</dbReference>
<keyword evidence="4" id="KW-1185">Reference proteome</keyword>
<name>A0A2U1JH90_9FLAO</name>
<evidence type="ECO:0000313" key="4">
    <source>
        <dbReference type="Proteomes" id="UP000245449"/>
    </source>
</evidence>
<gene>
    <name evidence="3" type="ORF">DB895_10445</name>
</gene>
<dbReference type="InterPro" id="IPR015919">
    <property type="entry name" value="Cadherin-like_sf"/>
</dbReference>